<organism evidence="2 3">
    <name type="scientific">Hesseltinella vesiculosa</name>
    <dbReference type="NCBI Taxonomy" id="101127"/>
    <lineage>
        <taxon>Eukaryota</taxon>
        <taxon>Fungi</taxon>
        <taxon>Fungi incertae sedis</taxon>
        <taxon>Mucoromycota</taxon>
        <taxon>Mucoromycotina</taxon>
        <taxon>Mucoromycetes</taxon>
        <taxon>Mucorales</taxon>
        <taxon>Cunninghamellaceae</taxon>
        <taxon>Hesseltinella</taxon>
    </lineage>
</organism>
<evidence type="ECO:0000256" key="1">
    <source>
        <dbReference type="SAM" id="MobiDB-lite"/>
    </source>
</evidence>
<sequence length="152" mass="17162">MASTSSAAALLPGAMQGERDASDNDVMSVDTNMNESVGKIGLSRMEIDQQEVERYSITSTTLATYPHFFLPVLASMLSNTEAWNEGDQEQQTEPQDHALVPWTRHWLSELPEWKKLPHQKKKPPSICCHQNHQRQSHPGYTTDATHLQPPKR</sequence>
<dbReference type="AlphaFoldDB" id="A0A1X2GY97"/>
<reference evidence="2 3" key="1">
    <citation type="submission" date="2016-07" db="EMBL/GenBank/DDBJ databases">
        <title>Pervasive Adenine N6-methylation of Active Genes in Fungi.</title>
        <authorList>
            <consortium name="DOE Joint Genome Institute"/>
            <person name="Mondo S.J."/>
            <person name="Dannebaum R.O."/>
            <person name="Kuo R.C."/>
            <person name="Labutti K."/>
            <person name="Haridas S."/>
            <person name="Kuo A."/>
            <person name="Salamov A."/>
            <person name="Ahrendt S.R."/>
            <person name="Lipzen A."/>
            <person name="Sullivan W."/>
            <person name="Andreopoulos W.B."/>
            <person name="Clum A."/>
            <person name="Lindquist E."/>
            <person name="Daum C."/>
            <person name="Ramamoorthy G.K."/>
            <person name="Gryganskyi A."/>
            <person name="Culley D."/>
            <person name="Magnuson J.K."/>
            <person name="James T.Y."/>
            <person name="O'Malley M.A."/>
            <person name="Stajich J.E."/>
            <person name="Spatafora J.W."/>
            <person name="Visel A."/>
            <person name="Grigoriev I.V."/>
        </authorList>
    </citation>
    <scope>NUCLEOTIDE SEQUENCE [LARGE SCALE GENOMIC DNA]</scope>
    <source>
        <strain evidence="2 3">NRRL 3301</strain>
    </source>
</reference>
<gene>
    <name evidence="2" type="ORF">DM01DRAFT_1010966</name>
</gene>
<keyword evidence="3" id="KW-1185">Reference proteome</keyword>
<proteinExistence type="predicted"/>
<feature type="region of interest" description="Disordered" evidence="1">
    <location>
        <begin position="1"/>
        <end position="26"/>
    </location>
</feature>
<evidence type="ECO:0000313" key="2">
    <source>
        <dbReference type="EMBL" id="ORX63057.1"/>
    </source>
</evidence>
<comment type="caution">
    <text evidence="2">The sequence shown here is derived from an EMBL/GenBank/DDBJ whole genome shotgun (WGS) entry which is preliminary data.</text>
</comment>
<name>A0A1X2GY97_9FUNG</name>
<feature type="region of interest" description="Disordered" evidence="1">
    <location>
        <begin position="117"/>
        <end position="152"/>
    </location>
</feature>
<dbReference type="EMBL" id="MCGT01000001">
    <property type="protein sequence ID" value="ORX63057.1"/>
    <property type="molecule type" value="Genomic_DNA"/>
</dbReference>
<accession>A0A1X2GY97</accession>
<evidence type="ECO:0000313" key="3">
    <source>
        <dbReference type="Proteomes" id="UP000242146"/>
    </source>
</evidence>
<dbReference type="Proteomes" id="UP000242146">
    <property type="component" value="Unassembled WGS sequence"/>
</dbReference>
<feature type="compositionally biased region" description="Polar residues" evidence="1">
    <location>
        <begin position="136"/>
        <end position="145"/>
    </location>
</feature>
<protein>
    <submittedName>
        <fullName evidence="2">Uncharacterized protein</fullName>
    </submittedName>
</protein>